<accession>A0A917BQY0</accession>
<protein>
    <submittedName>
        <fullName evidence="1">Glycosyl transferase</fullName>
    </submittedName>
</protein>
<dbReference type="SUPFAM" id="SSF53756">
    <property type="entry name" value="UDP-Glycosyltransferase/glycogen phosphorylase"/>
    <property type="match status" value="1"/>
</dbReference>
<dbReference type="RefSeq" id="WP_188430698.1">
    <property type="nucleotide sequence ID" value="NZ_BAABKH010000003.1"/>
</dbReference>
<keyword evidence="1" id="KW-0808">Transferase</keyword>
<name>A0A917BQY0_9MICO</name>
<organism evidence="1 2">
    <name type="scientific">Ornithinimicrobium tianjinense</name>
    <dbReference type="NCBI Taxonomy" id="1195761"/>
    <lineage>
        <taxon>Bacteria</taxon>
        <taxon>Bacillati</taxon>
        <taxon>Actinomycetota</taxon>
        <taxon>Actinomycetes</taxon>
        <taxon>Micrococcales</taxon>
        <taxon>Ornithinimicrobiaceae</taxon>
        <taxon>Ornithinimicrobium</taxon>
    </lineage>
</organism>
<evidence type="ECO:0000313" key="2">
    <source>
        <dbReference type="Proteomes" id="UP000605670"/>
    </source>
</evidence>
<sequence>MSTPEVITFVSHTNKPGGGELALRRYLEATSLPVRLVTLEAGGVWEGMAAEVVQARGLPGLRASLGGGGLVVANSMRAAFLTALVLPRRARLVYWVRDGLTDSAMSPLALALTRQVTARRTSHYIANSAWTAGTVREALCVAAERVDVVHSMCGVTEEMLQRPPRTAPHDPLRLLFLGRISRWKAPDVAVRALPLLRDMGVEATLTIAGGVHFGEDDYAAELRDLVDGEPSARLVGHVDDVQALLEEHDILVHCSTVPEPFGQVIVQGLATGKPVVATDAGGPQEILDGAPVPLLYPPGDPDGLASVIQDVSGRFSRTSAFVLQRAASYLDTTSVRDVDEIVAALRPRG</sequence>
<reference evidence="1" key="2">
    <citation type="submission" date="2020-09" db="EMBL/GenBank/DDBJ databases">
        <authorList>
            <person name="Sun Q."/>
            <person name="Zhou Y."/>
        </authorList>
    </citation>
    <scope>NUCLEOTIDE SEQUENCE</scope>
    <source>
        <strain evidence="1">CGMCC 1.12160</strain>
    </source>
</reference>
<dbReference type="EMBL" id="BMEM01000003">
    <property type="protein sequence ID" value="GGF53630.1"/>
    <property type="molecule type" value="Genomic_DNA"/>
</dbReference>
<reference evidence="1" key="1">
    <citation type="journal article" date="2014" name="Int. J. Syst. Evol. Microbiol.">
        <title>Complete genome sequence of Corynebacterium casei LMG S-19264T (=DSM 44701T), isolated from a smear-ripened cheese.</title>
        <authorList>
            <consortium name="US DOE Joint Genome Institute (JGI-PGF)"/>
            <person name="Walter F."/>
            <person name="Albersmeier A."/>
            <person name="Kalinowski J."/>
            <person name="Ruckert C."/>
        </authorList>
    </citation>
    <scope>NUCLEOTIDE SEQUENCE</scope>
    <source>
        <strain evidence="1">CGMCC 1.12160</strain>
    </source>
</reference>
<evidence type="ECO:0000313" key="1">
    <source>
        <dbReference type="EMBL" id="GGF53630.1"/>
    </source>
</evidence>
<comment type="caution">
    <text evidence="1">The sequence shown here is derived from an EMBL/GenBank/DDBJ whole genome shotgun (WGS) entry which is preliminary data.</text>
</comment>
<dbReference type="Gene3D" id="3.40.50.2000">
    <property type="entry name" value="Glycogen Phosphorylase B"/>
    <property type="match status" value="2"/>
</dbReference>
<gene>
    <name evidence="1" type="ORF">GCM10011366_21820</name>
</gene>
<dbReference type="Pfam" id="PF13692">
    <property type="entry name" value="Glyco_trans_1_4"/>
    <property type="match status" value="1"/>
</dbReference>
<dbReference type="GO" id="GO:0016740">
    <property type="term" value="F:transferase activity"/>
    <property type="evidence" value="ECO:0007669"/>
    <property type="project" value="UniProtKB-KW"/>
</dbReference>
<dbReference type="AlphaFoldDB" id="A0A917BQY0"/>
<proteinExistence type="predicted"/>
<dbReference type="Proteomes" id="UP000605670">
    <property type="component" value="Unassembled WGS sequence"/>
</dbReference>
<dbReference type="PANTHER" id="PTHR12526">
    <property type="entry name" value="GLYCOSYLTRANSFERASE"/>
    <property type="match status" value="1"/>
</dbReference>
<keyword evidence="2" id="KW-1185">Reference proteome</keyword>